<dbReference type="SUPFAM" id="SSF51182">
    <property type="entry name" value="RmlC-like cupins"/>
    <property type="match status" value="1"/>
</dbReference>
<comment type="catalytic activity">
    <reaction evidence="3">
        <text>guanosine + phosphate = alpha-D-ribose 1-phosphate + guanine</text>
        <dbReference type="Rhea" id="RHEA:13233"/>
        <dbReference type="ChEBI" id="CHEBI:16235"/>
        <dbReference type="ChEBI" id="CHEBI:16750"/>
        <dbReference type="ChEBI" id="CHEBI:43474"/>
        <dbReference type="ChEBI" id="CHEBI:57720"/>
        <dbReference type="EC" id="2.4.2.1"/>
    </reaction>
</comment>
<comment type="catalytic activity">
    <reaction evidence="3">
        <text>thymidine + phosphate = 2-deoxy-alpha-D-ribose 1-phosphate + thymine</text>
        <dbReference type="Rhea" id="RHEA:16037"/>
        <dbReference type="ChEBI" id="CHEBI:17748"/>
        <dbReference type="ChEBI" id="CHEBI:17821"/>
        <dbReference type="ChEBI" id="CHEBI:43474"/>
        <dbReference type="ChEBI" id="CHEBI:57259"/>
        <dbReference type="EC" id="2.4.2.2"/>
    </reaction>
</comment>
<gene>
    <name evidence="3" type="primary">ppnP</name>
    <name evidence="4" type="ORF">GCM10007028_28740</name>
</gene>
<organism evidence="4 5">
    <name type="scientific">Algibacter mikhailovii</name>
    <dbReference type="NCBI Taxonomy" id="425498"/>
    <lineage>
        <taxon>Bacteria</taxon>
        <taxon>Pseudomonadati</taxon>
        <taxon>Bacteroidota</taxon>
        <taxon>Flavobacteriia</taxon>
        <taxon>Flavobacteriales</taxon>
        <taxon>Flavobacteriaceae</taxon>
        <taxon>Algibacter</taxon>
    </lineage>
</organism>
<dbReference type="InterPro" id="IPR014710">
    <property type="entry name" value="RmlC-like_jellyroll"/>
</dbReference>
<dbReference type="InterPro" id="IPR009664">
    <property type="entry name" value="Ppnp"/>
</dbReference>
<comment type="catalytic activity">
    <reaction evidence="3">
        <text>uridine + phosphate = alpha-D-ribose 1-phosphate + uracil</text>
        <dbReference type="Rhea" id="RHEA:24388"/>
        <dbReference type="ChEBI" id="CHEBI:16704"/>
        <dbReference type="ChEBI" id="CHEBI:17568"/>
        <dbReference type="ChEBI" id="CHEBI:43474"/>
        <dbReference type="ChEBI" id="CHEBI:57720"/>
        <dbReference type="EC" id="2.4.2.2"/>
    </reaction>
</comment>
<dbReference type="EC" id="2.4.2.1" evidence="3"/>
<comment type="function">
    <text evidence="3">Catalyzes the phosphorolysis of diverse nucleosides, yielding D-ribose 1-phosphate and the respective free bases. Can use uridine, adenosine, guanosine, cytidine, thymidine, inosine and xanthosine as substrates. Also catalyzes the reverse reactions.</text>
</comment>
<comment type="catalytic activity">
    <reaction evidence="3">
        <text>adenosine + phosphate = alpha-D-ribose 1-phosphate + adenine</text>
        <dbReference type="Rhea" id="RHEA:27642"/>
        <dbReference type="ChEBI" id="CHEBI:16335"/>
        <dbReference type="ChEBI" id="CHEBI:16708"/>
        <dbReference type="ChEBI" id="CHEBI:43474"/>
        <dbReference type="ChEBI" id="CHEBI:57720"/>
        <dbReference type="EC" id="2.4.2.1"/>
    </reaction>
</comment>
<evidence type="ECO:0000256" key="2">
    <source>
        <dbReference type="ARBA" id="ARBA00022679"/>
    </source>
</evidence>
<evidence type="ECO:0000256" key="1">
    <source>
        <dbReference type="ARBA" id="ARBA00022676"/>
    </source>
</evidence>
<keyword evidence="5" id="KW-1185">Reference proteome</keyword>
<dbReference type="FunFam" id="2.60.120.10:FF:000016">
    <property type="entry name" value="Pyrimidine/purine nucleoside phosphorylase"/>
    <property type="match status" value="1"/>
</dbReference>
<evidence type="ECO:0000313" key="4">
    <source>
        <dbReference type="EMBL" id="GGZ88872.1"/>
    </source>
</evidence>
<dbReference type="PANTHER" id="PTHR36540">
    <property type="entry name" value="PYRIMIDINE/PURINE NUCLEOSIDE PHOSPHORYLASE"/>
    <property type="match status" value="1"/>
</dbReference>
<dbReference type="Gene3D" id="2.60.120.10">
    <property type="entry name" value="Jelly Rolls"/>
    <property type="match status" value="1"/>
</dbReference>
<accession>A0A918VDI7</accession>
<reference evidence="4" key="2">
    <citation type="submission" date="2020-09" db="EMBL/GenBank/DDBJ databases">
        <authorList>
            <person name="Sun Q."/>
            <person name="Kim S."/>
        </authorList>
    </citation>
    <scope>NUCLEOTIDE SEQUENCE</scope>
    <source>
        <strain evidence="4">KCTC 12710</strain>
    </source>
</reference>
<dbReference type="GO" id="GO:0016154">
    <property type="term" value="F:pyrimidine-nucleoside phosphorylase activity"/>
    <property type="evidence" value="ECO:0007669"/>
    <property type="project" value="UniProtKB-UniRule"/>
</dbReference>
<dbReference type="GO" id="GO:0005829">
    <property type="term" value="C:cytosol"/>
    <property type="evidence" value="ECO:0007669"/>
    <property type="project" value="TreeGrafter"/>
</dbReference>
<comment type="similarity">
    <text evidence="3">Belongs to the nucleoside phosphorylase PpnP family.</text>
</comment>
<comment type="caution">
    <text evidence="4">The sequence shown here is derived from an EMBL/GenBank/DDBJ whole genome shotgun (WGS) entry which is preliminary data.</text>
</comment>
<reference evidence="4" key="1">
    <citation type="journal article" date="2014" name="Int. J. Syst. Evol. Microbiol.">
        <title>Complete genome sequence of Corynebacterium casei LMG S-19264T (=DSM 44701T), isolated from a smear-ripened cheese.</title>
        <authorList>
            <consortium name="US DOE Joint Genome Institute (JGI-PGF)"/>
            <person name="Walter F."/>
            <person name="Albersmeier A."/>
            <person name="Kalinowski J."/>
            <person name="Ruckert C."/>
        </authorList>
    </citation>
    <scope>NUCLEOTIDE SEQUENCE</scope>
    <source>
        <strain evidence="4">KCTC 12710</strain>
    </source>
</reference>
<name>A0A918VDI7_9FLAO</name>
<dbReference type="RefSeq" id="WP_189361912.1">
    <property type="nucleotide sequence ID" value="NZ_BMWZ01000007.1"/>
</dbReference>
<dbReference type="CDD" id="cd20296">
    <property type="entry name" value="cupin_PpnP-like"/>
    <property type="match status" value="1"/>
</dbReference>
<dbReference type="Proteomes" id="UP000636004">
    <property type="component" value="Unassembled WGS sequence"/>
</dbReference>
<dbReference type="Pfam" id="PF06865">
    <property type="entry name" value="Ppnp"/>
    <property type="match status" value="1"/>
</dbReference>
<sequence>MISTNEYFDGQVKSLGYTTSIGNSTIGVMEPGTYEFGTSTHETMHVIEGEMIVKLPGSTAWLTFKAGASYEIDADEKFQVKVSAHTAYLCQYK</sequence>
<dbReference type="GO" id="GO:0004731">
    <property type="term" value="F:purine-nucleoside phosphorylase activity"/>
    <property type="evidence" value="ECO:0007669"/>
    <property type="project" value="UniProtKB-UniRule"/>
</dbReference>
<dbReference type="HAMAP" id="MF_01537">
    <property type="entry name" value="Nucleos_phosphorylase_PpnP"/>
    <property type="match status" value="1"/>
</dbReference>
<dbReference type="InterPro" id="IPR011051">
    <property type="entry name" value="RmlC_Cupin_sf"/>
</dbReference>
<dbReference type="EMBL" id="BMWZ01000007">
    <property type="protein sequence ID" value="GGZ88872.1"/>
    <property type="molecule type" value="Genomic_DNA"/>
</dbReference>
<comment type="catalytic activity">
    <reaction evidence="3">
        <text>inosine + phosphate = alpha-D-ribose 1-phosphate + hypoxanthine</text>
        <dbReference type="Rhea" id="RHEA:27646"/>
        <dbReference type="ChEBI" id="CHEBI:17368"/>
        <dbReference type="ChEBI" id="CHEBI:17596"/>
        <dbReference type="ChEBI" id="CHEBI:43474"/>
        <dbReference type="ChEBI" id="CHEBI:57720"/>
        <dbReference type="EC" id="2.4.2.1"/>
    </reaction>
</comment>
<dbReference type="PANTHER" id="PTHR36540:SF1">
    <property type="entry name" value="PYRIMIDINE_PURINE NUCLEOSIDE PHOSPHORYLASE"/>
    <property type="match status" value="1"/>
</dbReference>
<keyword evidence="2 3" id="KW-0808">Transferase</keyword>
<comment type="catalytic activity">
    <reaction evidence="3">
        <text>xanthosine + phosphate = alpha-D-ribose 1-phosphate + xanthine</text>
        <dbReference type="Rhea" id="RHEA:27638"/>
        <dbReference type="ChEBI" id="CHEBI:17712"/>
        <dbReference type="ChEBI" id="CHEBI:18107"/>
        <dbReference type="ChEBI" id="CHEBI:43474"/>
        <dbReference type="ChEBI" id="CHEBI:57720"/>
        <dbReference type="EC" id="2.4.2.1"/>
    </reaction>
</comment>
<comment type="catalytic activity">
    <reaction evidence="3">
        <text>cytidine + phosphate = cytosine + alpha-D-ribose 1-phosphate</text>
        <dbReference type="Rhea" id="RHEA:52540"/>
        <dbReference type="ChEBI" id="CHEBI:16040"/>
        <dbReference type="ChEBI" id="CHEBI:17562"/>
        <dbReference type="ChEBI" id="CHEBI:43474"/>
        <dbReference type="ChEBI" id="CHEBI:57720"/>
        <dbReference type="EC" id="2.4.2.2"/>
    </reaction>
</comment>
<evidence type="ECO:0000256" key="3">
    <source>
        <dbReference type="HAMAP-Rule" id="MF_01537"/>
    </source>
</evidence>
<proteinExistence type="inferred from homology"/>
<protein>
    <recommendedName>
        <fullName evidence="3">Pyrimidine/purine nucleoside phosphorylase</fullName>
        <ecNumber evidence="3">2.4.2.1</ecNumber>
        <ecNumber evidence="3">2.4.2.2</ecNumber>
    </recommendedName>
    <alternativeName>
        <fullName evidence="3">Adenosine phosphorylase</fullName>
    </alternativeName>
    <alternativeName>
        <fullName evidence="3">Cytidine phosphorylase</fullName>
    </alternativeName>
    <alternativeName>
        <fullName evidence="3">Guanosine phosphorylase</fullName>
    </alternativeName>
    <alternativeName>
        <fullName evidence="3">Inosine phosphorylase</fullName>
    </alternativeName>
    <alternativeName>
        <fullName evidence="3">Thymidine phosphorylase</fullName>
    </alternativeName>
    <alternativeName>
        <fullName evidence="3">Uridine phosphorylase</fullName>
    </alternativeName>
    <alternativeName>
        <fullName evidence="3">Xanthosine phosphorylase</fullName>
    </alternativeName>
</protein>
<comment type="catalytic activity">
    <reaction evidence="3">
        <text>a purine D-ribonucleoside + phosphate = a purine nucleobase + alpha-D-ribose 1-phosphate</text>
        <dbReference type="Rhea" id="RHEA:19805"/>
        <dbReference type="ChEBI" id="CHEBI:26386"/>
        <dbReference type="ChEBI" id="CHEBI:43474"/>
        <dbReference type="ChEBI" id="CHEBI:57720"/>
        <dbReference type="ChEBI" id="CHEBI:142355"/>
        <dbReference type="EC" id="2.4.2.1"/>
    </reaction>
</comment>
<keyword evidence="1 3" id="KW-0328">Glycosyltransferase</keyword>
<dbReference type="AlphaFoldDB" id="A0A918VDI7"/>
<dbReference type="EC" id="2.4.2.2" evidence="3"/>
<evidence type="ECO:0000313" key="5">
    <source>
        <dbReference type="Proteomes" id="UP000636004"/>
    </source>
</evidence>